<feature type="region of interest" description="Disordered" evidence="1">
    <location>
        <begin position="101"/>
        <end position="121"/>
    </location>
</feature>
<dbReference type="Proteomes" id="UP000053958">
    <property type="component" value="Unassembled WGS sequence"/>
</dbReference>
<feature type="region of interest" description="Disordered" evidence="1">
    <location>
        <begin position="1"/>
        <end position="56"/>
    </location>
</feature>
<organism evidence="2 3">
    <name type="scientific">Rasamsonia emersonii (strain ATCC 16479 / CBS 393.64 / IMI 116815)</name>
    <dbReference type="NCBI Taxonomy" id="1408163"/>
    <lineage>
        <taxon>Eukaryota</taxon>
        <taxon>Fungi</taxon>
        <taxon>Dikarya</taxon>
        <taxon>Ascomycota</taxon>
        <taxon>Pezizomycotina</taxon>
        <taxon>Eurotiomycetes</taxon>
        <taxon>Eurotiomycetidae</taxon>
        <taxon>Eurotiales</taxon>
        <taxon>Trichocomaceae</taxon>
        <taxon>Rasamsonia</taxon>
    </lineage>
</organism>
<reference evidence="2 3" key="1">
    <citation type="submission" date="2015-04" db="EMBL/GenBank/DDBJ databases">
        <authorList>
            <person name="Heijne W.H."/>
            <person name="Fedorova N.D."/>
            <person name="Nierman W.C."/>
            <person name="Vollebregt A.W."/>
            <person name="Zhao Z."/>
            <person name="Wu L."/>
            <person name="Kumar M."/>
            <person name="Stam H."/>
            <person name="van den Berg M.A."/>
            <person name="Pel H.J."/>
        </authorList>
    </citation>
    <scope>NUCLEOTIDE SEQUENCE [LARGE SCALE GENOMIC DNA]</scope>
    <source>
        <strain evidence="2 3">CBS 393.64</strain>
    </source>
</reference>
<feature type="compositionally biased region" description="Polar residues" evidence="1">
    <location>
        <begin position="38"/>
        <end position="51"/>
    </location>
</feature>
<feature type="non-terminal residue" evidence="2">
    <location>
        <position position="134"/>
    </location>
</feature>
<evidence type="ECO:0000256" key="1">
    <source>
        <dbReference type="SAM" id="MobiDB-lite"/>
    </source>
</evidence>
<feature type="non-terminal residue" evidence="2">
    <location>
        <position position="1"/>
    </location>
</feature>
<dbReference type="AlphaFoldDB" id="A0A0F4YGL6"/>
<feature type="compositionally biased region" description="Basic and acidic residues" evidence="1">
    <location>
        <begin position="1"/>
        <end position="17"/>
    </location>
</feature>
<proteinExistence type="predicted"/>
<comment type="caution">
    <text evidence="2">The sequence shown here is derived from an EMBL/GenBank/DDBJ whole genome shotgun (WGS) entry which is preliminary data.</text>
</comment>
<accession>A0A0F4YGL6</accession>
<keyword evidence="3" id="KW-1185">Reference proteome</keyword>
<dbReference type="RefSeq" id="XP_013323941.1">
    <property type="nucleotide sequence ID" value="XM_013468487.1"/>
</dbReference>
<protein>
    <submittedName>
        <fullName evidence="2">Uncharacterized protein</fullName>
    </submittedName>
</protein>
<evidence type="ECO:0000313" key="2">
    <source>
        <dbReference type="EMBL" id="KKA17329.1"/>
    </source>
</evidence>
<name>A0A0F4YGL6_RASE3</name>
<gene>
    <name evidence="2" type="ORF">T310_8870</name>
</gene>
<sequence>PAPGWCHERGGLGDRPRQATKHRSPVNCASRPAEPLSGRSNDQENPSQPLNSIPIPTSISCSSNRLLHAACSISIPSSRYRPAIASRSCATPLTDLAITARAAPPNAASSPRPSPRLRSSSPLAPFFLSALRPP</sequence>
<dbReference type="GeneID" id="25320993"/>
<evidence type="ECO:0000313" key="3">
    <source>
        <dbReference type="Proteomes" id="UP000053958"/>
    </source>
</evidence>
<dbReference type="EMBL" id="LASV01000668">
    <property type="protein sequence ID" value="KKA17329.1"/>
    <property type="molecule type" value="Genomic_DNA"/>
</dbReference>